<dbReference type="Pfam" id="PF03983">
    <property type="entry name" value="SHD1"/>
    <property type="match status" value="1"/>
</dbReference>
<dbReference type="PROSITE" id="PS50082">
    <property type="entry name" value="WD_REPEATS_2"/>
    <property type="match status" value="2"/>
</dbReference>
<evidence type="ECO:0000256" key="1">
    <source>
        <dbReference type="ARBA" id="ARBA00022574"/>
    </source>
</evidence>
<dbReference type="GO" id="GO:0043130">
    <property type="term" value="F:ubiquitin binding"/>
    <property type="evidence" value="ECO:0007669"/>
    <property type="project" value="InterPro"/>
</dbReference>
<dbReference type="OrthoDB" id="251024at2"/>
<feature type="repeat" description="WD" evidence="5">
    <location>
        <begin position="200"/>
        <end position="241"/>
    </location>
</feature>
<dbReference type="GO" id="GO:0030674">
    <property type="term" value="F:protein-macromolecule adaptor activity"/>
    <property type="evidence" value="ECO:0007669"/>
    <property type="project" value="InterPro"/>
</dbReference>
<evidence type="ECO:0000256" key="2">
    <source>
        <dbReference type="ARBA" id="ARBA00022737"/>
    </source>
</evidence>
<feature type="chain" id="PRO_5015431768" description="Serine-threonine kinase receptor-associated protein" evidence="6">
    <location>
        <begin position="23"/>
        <end position="402"/>
    </location>
</feature>
<dbReference type="SMART" id="SM00320">
    <property type="entry name" value="WD40"/>
    <property type="match status" value="4"/>
</dbReference>
<keyword evidence="1 5" id="KW-0853">WD repeat</keyword>
<evidence type="ECO:0000256" key="4">
    <source>
        <dbReference type="ARBA" id="ARBA00040390"/>
    </source>
</evidence>
<dbReference type="SUPFAM" id="SSF50978">
    <property type="entry name" value="WD40 repeat-like"/>
    <property type="match status" value="1"/>
</dbReference>
<protein>
    <recommendedName>
        <fullName evidence="4">Serine-threonine kinase receptor-associated protein</fullName>
    </recommendedName>
</protein>
<reference evidence="8 9" key="1">
    <citation type="submission" date="2018-02" db="EMBL/GenBank/DDBJ databases">
        <title>Comparative genomes isolates from brazilian mangrove.</title>
        <authorList>
            <person name="Araujo J.E."/>
            <person name="Taketani R.G."/>
            <person name="Silva M.C.P."/>
            <person name="Loureco M.V."/>
            <person name="Andreote F.D."/>
        </authorList>
    </citation>
    <scope>NUCLEOTIDE SEQUENCE [LARGE SCALE GENOMIC DNA]</scope>
    <source>
        <strain evidence="8 9">HEX-2 MGV</strain>
    </source>
</reference>
<dbReference type="Gene3D" id="2.130.10.10">
    <property type="entry name" value="YVTN repeat-like/Quinoprotein amine dehydrogenase"/>
    <property type="match status" value="1"/>
</dbReference>
<feature type="repeat" description="WD" evidence="5">
    <location>
        <begin position="162"/>
        <end position="196"/>
    </location>
</feature>
<dbReference type="PROSITE" id="PS50294">
    <property type="entry name" value="WD_REPEATS_REGION"/>
    <property type="match status" value="1"/>
</dbReference>
<gene>
    <name evidence="8" type="ORF">C5Y96_15735</name>
</gene>
<evidence type="ECO:0000256" key="3">
    <source>
        <dbReference type="ARBA" id="ARBA00038394"/>
    </source>
</evidence>
<organism evidence="8 9">
    <name type="scientific">Blastopirellula marina</name>
    <dbReference type="NCBI Taxonomy" id="124"/>
    <lineage>
        <taxon>Bacteria</taxon>
        <taxon>Pseudomonadati</taxon>
        <taxon>Planctomycetota</taxon>
        <taxon>Planctomycetia</taxon>
        <taxon>Pirellulales</taxon>
        <taxon>Pirellulaceae</taxon>
        <taxon>Blastopirellula</taxon>
    </lineage>
</organism>
<dbReference type="PANTHER" id="PTHR19877">
    <property type="entry name" value="EUKARYOTIC TRANSLATION INITIATION FACTOR 3 SUBUNIT I"/>
    <property type="match status" value="1"/>
</dbReference>
<dbReference type="InterPro" id="IPR015943">
    <property type="entry name" value="WD40/YVTN_repeat-like_dom_sf"/>
</dbReference>
<dbReference type="AlphaFoldDB" id="A0A2S8FAM6"/>
<evidence type="ECO:0000313" key="8">
    <source>
        <dbReference type="EMBL" id="PQO29197.1"/>
    </source>
</evidence>
<proteinExistence type="inferred from homology"/>
<dbReference type="InterPro" id="IPR007131">
    <property type="entry name" value="SHD1"/>
</dbReference>
<accession>A0A2S8FAM6</accession>
<evidence type="ECO:0000256" key="6">
    <source>
        <dbReference type="SAM" id="SignalP"/>
    </source>
</evidence>
<evidence type="ECO:0000259" key="7">
    <source>
        <dbReference type="Pfam" id="PF03983"/>
    </source>
</evidence>
<dbReference type="GO" id="GO:0042802">
    <property type="term" value="F:identical protein binding"/>
    <property type="evidence" value="ECO:0007669"/>
    <property type="project" value="InterPro"/>
</dbReference>
<comment type="similarity">
    <text evidence="3">Belongs to the WD repeat STRAP family.</text>
</comment>
<dbReference type="GO" id="GO:0008092">
    <property type="term" value="F:cytoskeletal protein binding"/>
    <property type="evidence" value="ECO:0007669"/>
    <property type="project" value="InterPro"/>
</dbReference>
<dbReference type="RefSeq" id="WP_105355194.1">
    <property type="nucleotide sequence ID" value="NZ_PUIA01000042.1"/>
</dbReference>
<dbReference type="EMBL" id="PUIA01000042">
    <property type="protein sequence ID" value="PQO29197.1"/>
    <property type="molecule type" value="Genomic_DNA"/>
</dbReference>
<feature type="domain" description="SLA1 homology" evidence="7">
    <location>
        <begin position="21"/>
        <end position="71"/>
    </location>
</feature>
<evidence type="ECO:0000313" key="9">
    <source>
        <dbReference type="Proteomes" id="UP000240009"/>
    </source>
</evidence>
<dbReference type="InterPro" id="IPR001680">
    <property type="entry name" value="WD40_rpt"/>
</dbReference>
<comment type="caution">
    <text evidence="8">The sequence shown here is derived from an EMBL/GenBank/DDBJ whole genome shotgun (WGS) entry which is preliminary data.</text>
</comment>
<dbReference type="Proteomes" id="UP000240009">
    <property type="component" value="Unassembled WGS sequence"/>
</dbReference>
<evidence type="ECO:0000256" key="5">
    <source>
        <dbReference type="PROSITE-ProRule" id="PRU00221"/>
    </source>
</evidence>
<dbReference type="GO" id="GO:0003723">
    <property type="term" value="F:RNA binding"/>
    <property type="evidence" value="ECO:0007669"/>
    <property type="project" value="TreeGrafter"/>
</dbReference>
<keyword evidence="6" id="KW-0732">Signal</keyword>
<dbReference type="Gene3D" id="2.30.30.700">
    <property type="entry name" value="SLA1 homology domain 1"/>
    <property type="match status" value="1"/>
</dbReference>
<name>A0A2S8FAM6_9BACT</name>
<feature type="signal peptide" evidence="6">
    <location>
        <begin position="1"/>
        <end position="22"/>
    </location>
</feature>
<keyword evidence="2" id="KW-0677">Repeat</keyword>
<dbReference type="Pfam" id="PF00400">
    <property type="entry name" value="WD40"/>
    <property type="match status" value="2"/>
</dbReference>
<sequence>MKHPIIAALAVLACLTVSVAAAREWTDITGKFKIDAEFVSFQDGMVELRKSDGNPIKVPLEKLSDDDLKSLRDRPEIAVFLEGNPDLKQRASGFAKILAPAGLESGIVCRFKRIDHGPKSMDFSKTGRFLAVGRGNDGIDMFDLTLGNRVSRVTDVPDLREVNRCRFTPDGKKLLATGTEGVIHVWDVAPDGELKSRKTLVGHRREVTAIAFSSNSVRAISGCKDGKVIYWEIDSGRKLATFSSFKNEISACYITPNGQQAMVTDGAELKLFDLSKSSEIESVKLGWFSSRGAVFSPNGRQLVIFGDMGVNIRDVATGEGFHIKVFGLKYDFRFTSDGTRMISFESNDIRIWDAATGDVLSRLDPTVSSGPDISALSPDDRHIAIARTGNYQDVVVMRLAED</sequence>
<dbReference type="InterPro" id="IPR036322">
    <property type="entry name" value="WD40_repeat_dom_sf"/>
</dbReference>